<accession>A0A370DXX6</accession>
<dbReference type="Proteomes" id="UP000255508">
    <property type="component" value="Unassembled WGS sequence"/>
</dbReference>
<evidence type="ECO:0000313" key="2">
    <source>
        <dbReference type="Proteomes" id="UP000255508"/>
    </source>
</evidence>
<dbReference type="EMBL" id="QFXD01000140">
    <property type="protein sequence ID" value="RDH91041.1"/>
    <property type="molecule type" value="Genomic_DNA"/>
</dbReference>
<organism evidence="1 2">
    <name type="scientific">endosymbiont of Lamellibrachia luymesi</name>
    <dbReference type="NCBI Taxonomy" id="2200907"/>
    <lineage>
        <taxon>Bacteria</taxon>
        <taxon>Pseudomonadati</taxon>
        <taxon>Pseudomonadota</taxon>
        <taxon>Gammaproteobacteria</taxon>
        <taxon>sulfur-oxidizing symbionts</taxon>
    </lineage>
</organism>
<name>A0A370DXX6_9GAMM</name>
<gene>
    <name evidence="1" type="ORF">DIZ79_07480</name>
</gene>
<protein>
    <submittedName>
        <fullName evidence="1">Uncharacterized protein</fullName>
    </submittedName>
</protein>
<sequence length="217" mass="24784">MKIVIQCAAKKHPDAGYMMAKDGKCIVFVADPENAPASDEFRFARPDDIAVGEKTWRELLLEYNQQPDNNPLHLFPAYQLYMNGTYGALVNAYGRGNIYILSAGWGLIGAEFLTPKYDITFSPSADLYKRRKKRDQYNDYCMLPKDCDEELVFFGGKGYLPLFCELSKDYRGKRIVFYNSNTEPKAEGCNLIRFETTTRTNWHYGCAKAFLKGDIKA</sequence>
<evidence type="ECO:0000313" key="1">
    <source>
        <dbReference type="EMBL" id="RDH91041.1"/>
    </source>
</evidence>
<proteinExistence type="predicted"/>
<reference evidence="1 2" key="1">
    <citation type="journal article" date="2018" name="ISME J.">
        <title>Endosymbiont genomes yield clues of tubeworm success.</title>
        <authorList>
            <person name="Li Y."/>
            <person name="Liles M.R."/>
            <person name="Halanych K.M."/>
        </authorList>
    </citation>
    <scope>NUCLEOTIDE SEQUENCE [LARGE SCALE GENOMIC DNA]</scope>
    <source>
        <strain evidence="1">A1422</strain>
    </source>
</reference>
<dbReference type="AlphaFoldDB" id="A0A370DXX6"/>
<comment type="caution">
    <text evidence="1">The sequence shown here is derived from an EMBL/GenBank/DDBJ whole genome shotgun (WGS) entry which is preliminary data.</text>
</comment>